<reference evidence="1 2" key="2">
    <citation type="submission" date="2019-09" db="EMBL/GenBank/DDBJ databases">
        <authorList>
            <person name="Jin C."/>
        </authorList>
    </citation>
    <scope>NUCLEOTIDE SEQUENCE [LARGE SCALE GENOMIC DNA]</scope>
    <source>
        <strain evidence="1 2">BN130099</strain>
    </source>
</reference>
<sequence length="135" mass="14862">MSRRIAVVMGLLTAALVVTTVGWIRSSDSVRLGEDKPARFDSCTFDGSLLVLRWTYGVSELVAPSVDTRPRGKVVVELVEKTQDEPTISIGLLGEAEFTIYGGDEGTTFEYADGKRLECARPPRHQLTNLRPPRP</sequence>
<comment type="caution">
    <text evidence="1">The sequence shown here is derived from an EMBL/GenBank/DDBJ whole genome shotgun (WGS) entry which is preliminary data.</text>
</comment>
<dbReference type="Proteomes" id="UP000325003">
    <property type="component" value="Unassembled WGS sequence"/>
</dbReference>
<organism evidence="1 2">
    <name type="scientific">Nocardioides humilatus</name>
    <dbReference type="NCBI Taxonomy" id="2607660"/>
    <lineage>
        <taxon>Bacteria</taxon>
        <taxon>Bacillati</taxon>
        <taxon>Actinomycetota</taxon>
        <taxon>Actinomycetes</taxon>
        <taxon>Propionibacteriales</taxon>
        <taxon>Nocardioidaceae</taxon>
        <taxon>Nocardioides</taxon>
    </lineage>
</organism>
<protein>
    <submittedName>
        <fullName evidence="1">Uncharacterized protein</fullName>
    </submittedName>
</protein>
<keyword evidence="2" id="KW-1185">Reference proteome</keyword>
<dbReference type="RefSeq" id="WP_149727047.1">
    <property type="nucleotide sequence ID" value="NZ_VUJV01000001.1"/>
</dbReference>
<dbReference type="AlphaFoldDB" id="A0A5B1LPU7"/>
<proteinExistence type="predicted"/>
<dbReference type="EMBL" id="VUJV01000001">
    <property type="protein sequence ID" value="KAA1421587.1"/>
    <property type="molecule type" value="Genomic_DNA"/>
</dbReference>
<gene>
    <name evidence="1" type="ORF">F0U44_04720</name>
</gene>
<reference evidence="1 2" key="1">
    <citation type="submission" date="2019-09" db="EMBL/GenBank/DDBJ databases">
        <title>Nocardioides panacisoli sp. nov., isolated from the soil of a ginseng field.</title>
        <authorList>
            <person name="Cho C."/>
        </authorList>
    </citation>
    <scope>NUCLEOTIDE SEQUENCE [LARGE SCALE GENOMIC DNA]</scope>
    <source>
        <strain evidence="1 2">BN130099</strain>
    </source>
</reference>
<evidence type="ECO:0000313" key="2">
    <source>
        <dbReference type="Proteomes" id="UP000325003"/>
    </source>
</evidence>
<accession>A0A5B1LPU7</accession>
<name>A0A5B1LPU7_9ACTN</name>
<evidence type="ECO:0000313" key="1">
    <source>
        <dbReference type="EMBL" id="KAA1421587.1"/>
    </source>
</evidence>